<reference evidence="2" key="2">
    <citation type="journal article" date="2023" name="IMA Fungus">
        <title>Comparative genomic study of the Penicillium genus elucidates a diverse pangenome and 15 lateral gene transfer events.</title>
        <authorList>
            <person name="Petersen C."/>
            <person name="Sorensen T."/>
            <person name="Nielsen M.R."/>
            <person name="Sondergaard T.E."/>
            <person name="Sorensen J.L."/>
            <person name="Fitzpatrick D.A."/>
            <person name="Frisvad J.C."/>
            <person name="Nielsen K.L."/>
        </authorList>
    </citation>
    <scope>NUCLEOTIDE SEQUENCE</scope>
    <source>
        <strain evidence="2">IBT 16849</strain>
    </source>
</reference>
<comment type="caution">
    <text evidence="2">The sequence shown here is derived from an EMBL/GenBank/DDBJ whole genome shotgun (WGS) entry which is preliminary data.</text>
</comment>
<keyword evidence="3" id="KW-1185">Reference proteome</keyword>
<dbReference type="AlphaFoldDB" id="A0A9W9MSD6"/>
<evidence type="ECO:0000313" key="2">
    <source>
        <dbReference type="EMBL" id="KAJ5206622.1"/>
    </source>
</evidence>
<reference evidence="2" key="1">
    <citation type="submission" date="2022-11" db="EMBL/GenBank/DDBJ databases">
        <authorList>
            <person name="Petersen C."/>
        </authorList>
    </citation>
    <scope>NUCLEOTIDE SEQUENCE</scope>
    <source>
        <strain evidence="2">IBT 16849</strain>
    </source>
</reference>
<gene>
    <name evidence="2" type="ORF">N7472_003070</name>
</gene>
<sequence>MGTQDTLLGAVTKHGLTQVYVASIRKKRSYTQLDDIAPEDKELHEYSSSGYHSIARAKSKRGRGYNTAN</sequence>
<accession>A0A9W9MSD6</accession>
<protein>
    <submittedName>
        <fullName evidence="2">Uncharacterized protein</fullName>
    </submittedName>
</protein>
<evidence type="ECO:0000313" key="3">
    <source>
        <dbReference type="Proteomes" id="UP001150879"/>
    </source>
</evidence>
<proteinExistence type="predicted"/>
<dbReference type="EMBL" id="JAPQKP010000002">
    <property type="protein sequence ID" value="KAJ5206622.1"/>
    <property type="molecule type" value="Genomic_DNA"/>
</dbReference>
<feature type="region of interest" description="Disordered" evidence="1">
    <location>
        <begin position="44"/>
        <end position="69"/>
    </location>
</feature>
<dbReference type="Proteomes" id="UP001150879">
    <property type="component" value="Unassembled WGS sequence"/>
</dbReference>
<name>A0A9W9MSD6_9EURO</name>
<organism evidence="2 3">
    <name type="scientific">Penicillium cf. griseofulvum</name>
    <dbReference type="NCBI Taxonomy" id="2972120"/>
    <lineage>
        <taxon>Eukaryota</taxon>
        <taxon>Fungi</taxon>
        <taxon>Dikarya</taxon>
        <taxon>Ascomycota</taxon>
        <taxon>Pezizomycotina</taxon>
        <taxon>Eurotiomycetes</taxon>
        <taxon>Eurotiomycetidae</taxon>
        <taxon>Eurotiales</taxon>
        <taxon>Aspergillaceae</taxon>
        <taxon>Penicillium</taxon>
    </lineage>
</organism>
<evidence type="ECO:0000256" key="1">
    <source>
        <dbReference type="SAM" id="MobiDB-lite"/>
    </source>
</evidence>